<dbReference type="NCBIfam" id="NF007831">
    <property type="entry name" value="PRK10542.1"/>
    <property type="match status" value="1"/>
</dbReference>
<dbReference type="Proteomes" id="UP001242732">
    <property type="component" value="Chromosome"/>
</dbReference>
<dbReference type="GeneID" id="79792161"/>
<feature type="domain" description="GST N-terminal" evidence="1">
    <location>
        <begin position="1"/>
        <end position="81"/>
    </location>
</feature>
<evidence type="ECO:0000259" key="2">
    <source>
        <dbReference type="PROSITE" id="PS50405"/>
    </source>
</evidence>
<keyword evidence="3" id="KW-0808">Transferase</keyword>
<dbReference type="RefSeq" id="WP_011795671.1">
    <property type="nucleotide sequence ID" value="NZ_CP023687.1"/>
</dbReference>
<dbReference type="EMBL" id="CP127363">
    <property type="protein sequence ID" value="WIY51034.1"/>
    <property type="molecule type" value="Genomic_DNA"/>
</dbReference>
<dbReference type="Pfam" id="PF13409">
    <property type="entry name" value="GST_N_2"/>
    <property type="match status" value="1"/>
</dbReference>
<dbReference type="InterPro" id="IPR010987">
    <property type="entry name" value="Glutathione-S-Trfase_C-like"/>
</dbReference>
<sequence length="202" mass="22276">MKLYYAPGTCSLAPHIALREAGLPFTLARVDLSTHTLASGEDYRQINPKGQVPALELDDGTRLTEGPVIVQFIADYAANTAFMPASGSLDRYRVMAWQNYITAELHKSFSPLFNPDFDAAAKDLHRRLLRGKYDWIDEQLSPGPFLTGSAFTAADAYLFVVTKWARHVELDLSDLRALADFMSRVAGRPAVRSAMQAEGLPG</sequence>
<protein>
    <submittedName>
        <fullName evidence="3">Glutathione transferase GstA</fullName>
        <ecNumber evidence="3">2.5.1.18</ecNumber>
    </submittedName>
</protein>
<dbReference type="PANTHER" id="PTHR44051">
    <property type="entry name" value="GLUTATHIONE S-TRANSFERASE-RELATED"/>
    <property type="match status" value="1"/>
</dbReference>
<reference evidence="3 4" key="1">
    <citation type="submission" date="2023-06" db="EMBL/GenBank/DDBJ databases">
        <authorList>
            <person name="Ham H."/>
            <person name="Park D.S."/>
        </authorList>
    </citation>
    <scope>NUCLEOTIDE SEQUENCE [LARGE SCALE GENOMIC DNA]</scope>
    <source>
        <strain evidence="3 4">KACC 17005</strain>
    </source>
</reference>
<dbReference type="Gene3D" id="3.40.30.10">
    <property type="entry name" value="Glutaredoxin"/>
    <property type="match status" value="1"/>
</dbReference>
<name>A0ABY9AVT4_PARCI</name>
<proteinExistence type="predicted"/>
<dbReference type="GO" id="GO:0004364">
    <property type="term" value="F:glutathione transferase activity"/>
    <property type="evidence" value="ECO:0007669"/>
    <property type="project" value="UniProtKB-EC"/>
</dbReference>
<evidence type="ECO:0000313" key="4">
    <source>
        <dbReference type="Proteomes" id="UP001242732"/>
    </source>
</evidence>
<dbReference type="SUPFAM" id="SSF52833">
    <property type="entry name" value="Thioredoxin-like"/>
    <property type="match status" value="1"/>
</dbReference>
<dbReference type="CDD" id="cd03188">
    <property type="entry name" value="GST_C_Beta"/>
    <property type="match status" value="1"/>
</dbReference>
<dbReference type="SFLD" id="SFLDS00019">
    <property type="entry name" value="Glutathione_Transferase_(cytos"/>
    <property type="match status" value="1"/>
</dbReference>
<dbReference type="InterPro" id="IPR036249">
    <property type="entry name" value="Thioredoxin-like_sf"/>
</dbReference>
<dbReference type="SFLD" id="SFLDG00358">
    <property type="entry name" value="Main_(cytGST)"/>
    <property type="match status" value="1"/>
</dbReference>
<dbReference type="Gene3D" id="1.20.1050.10">
    <property type="match status" value="1"/>
</dbReference>
<dbReference type="EC" id="2.5.1.18" evidence="3"/>
<evidence type="ECO:0000259" key="1">
    <source>
        <dbReference type="PROSITE" id="PS50404"/>
    </source>
</evidence>
<dbReference type="PROSITE" id="PS50404">
    <property type="entry name" value="GST_NTER"/>
    <property type="match status" value="1"/>
</dbReference>
<dbReference type="SFLD" id="SFLDG01150">
    <property type="entry name" value="Main.1:_Beta-like"/>
    <property type="match status" value="1"/>
</dbReference>
<accession>A0ABY9AVT4</accession>
<gene>
    <name evidence="3" type="primary">gstA</name>
    <name evidence="3" type="ORF">QRO08_10905</name>
</gene>
<dbReference type="PROSITE" id="PS50405">
    <property type="entry name" value="GST_CTER"/>
    <property type="match status" value="1"/>
</dbReference>
<dbReference type="CDD" id="cd03057">
    <property type="entry name" value="GST_N_Beta"/>
    <property type="match status" value="1"/>
</dbReference>
<dbReference type="Pfam" id="PF13410">
    <property type="entry name" value="GST_C_2"/>
    <property type="match status" value="1"/>
</dbReference>
<dbReference type="InterPro" id="IPR004045">
    <property type="entry name" value="Glutathione_S-Trfase_N"/>
</dbReference>
<feature type="domain" description="GST C-terminal" evidence="2">
    <location>
        <begin position="87"/>
        <end position="202"/>
    </location>
</feature>
<dbReference type="SUPFAM" id="SSF47616">
    <property type="entry name" value="GST C-terminal domain-like"/>
    <property type="match status" value="1"/>
</dbReference>
<dbReference type="InterPro" id="IPR040079">
    <property type="entry name" value="Glutathione_S-Trfase"/>
</dbReference>
<dbReference type="PANTHER" id="PTHR44051:SF8">
    <property type="entry name" value="GLUTATHIONE S-TRANSFERASE GSTA"/>
    <property type="match status" value="1"/>
</dbReference>
<evidence type="ECO:0000313" key="3">
    <source>
        <dbReference type="EMBL" id="WIY51034.1"/>
    </source>
</evidence>
<dbReference type="InterPro" id="IPR036282">
    <property type="entry name" value="Glutathione-S-Trfase_C_sf"/>
</dbReference>
<organism evidence="3 4">
    <name type="scientific">Paracidovorax citrulli</name>
    <name type="common">Acidovorax citrulli</name>
    <dbReference type="NCBI Taxonomy" id="80869"/>
    <lineage>
        <taxon>Bacteria</taxon>
        <taxon>Pseudomonadati</taxon>
        <taxon>Pseudomonadota</taxon>
        <taxon>Betaproteobacteria</taxon>
        <taxon>Burkholderiales</taxon>
        <taxon>Comamonadaceae</taxon>
        <taxon>Paracidovorax</taxon>
    </lineage>
</organism>
<keyword evidence="4" id="KW-1185">Reference proteome</keyword>